<evidence type="ECO:0000259" key="4">
    <source>
        <dbReference type="Pfam" id="PF10145"/>
    </source>
</evidence>
<accession>A0A845PSH8</accession>
<feature type="coiled-coil region" evidence="1">
    <location>
        <begin position="60"/>
        <end position="94"/>
    </location>
</feature>
<keyword evidence="6" id="KW-1185">Reference proteome</keyword>
<feature type="transmembrane region" description="Helical" evidence="3">
    <location>
        <begin position="671"/>
        <end position="691"/>
    </location>
</feature>
<evidence type="ECO:0000256" key="1">
    <source>
        <dbReference type="SAM" id="Coils"/>
    </source>
</evidence>
<name>A0A845PSH8_9FLAO</name>
<dbReference type="Proteomes" id="UP000553459">
    <property type="component" value="Unassembled WGS sequence"/>
</dbReference>
<evidence type="ECO:0000256" key="2">
    <source>
        <dbReference type="SAM" id="MobiDB-lite"/>
    </source>
</evidence>
<protein>
    <recommendedName>
        <fullName evidence="4">Phage tail tape measure protein domain-containing protein</fullName>
    </recommendedName>
</protein>
<comment type="caution">
    <text evidence="5">The sequence shown here is derived from an EMBL/GenBank/DDBJ whole genome shotgun (WGS) entry which is preliminary data.</text>
</comment>
<evidence type="ECO:0000313" key="5">
    <source>
        <dbReference type="EMBL" id="NAW50784.1"/>
    </source>
</evidence>
<keyword evidence="3" id="KW-1133">Transmembrane helix</keyword>
<feature type="coiled-coil region" evidence="1">
    <location>
        <begin position="162"/>
        <end position="231"/>
    </location>
</feature>
<organism evidence="5 6">
    <name type="scientific">Elizabethkingia argenteiflava</name>
    <dbReference type="NCBI Taxonomy" id="2681556"/>
    <lineage>
        <taxon>Bacteria</taxon>
        <taxon>Pseudomonadati</taxon>
        <taxon>Bacteroidota</taxon>
        <taxon>Flavobacteriia</taxon>
        <taxon>Flavobacteriales</taxon>
        <taxon>Weeksellaceae</taxon>
        <taxon>Elizabethkingia</taxon>
    </lineage>
</organism>
<dbReference type="Pfam" id="PF10145">
    <property type="entry name" value="PhageMin_Tail"/>
    <property type="match status" value="1"/>
</dbReference>
<gene>
    <name evidence="5" type="ORF">GNY06_05095</name>
</gene>
<proteinExistence type="predicted"/>
<evidence type="ECO:0000313" key="6">
    <source>
        <dbReference type="Proteomes" id="UP000553459"/>
    </source>
</evidence>
<keyword evidence="1" id="KW-0175">Coiled coil</keyword>
<sequence length="1593" mass="176830">MSDELAIILTKRSIDELDALERKLDVLYPKFNEIVMVVEKLNLAFGAGKPKAFSEASKGIESLLTKVNKLQKELEDSNKRLANAEVTVARVQQLRVKTQLEVAKVSVQEARANEINQKALTQEAKARGANADAARKEAMAQIAANRAKEQGEKRIKNAASAYFELNKQTRTAKEKAKDLNAQIFFLNEALEKGEISQRAYNLQIKEVAKDYKKAHEEAKKYDAAIKNIDANEGDKQRNVGNYPRGKFFGNLNSNFTQLAAGFIGFQGVSSIIDNMAELSDQTATLEIELGKAKGGAQGLVNELAKLDTRTQLTELVNISNIAARAGVDENNLVGVTKAVDQIRIAFGQDFGDVEHGTESLIKLINIFEGEGNVTEENLLRMGNAVRTIANESVASVPFLNDFSKRMAGLKGISDISLPAVLGLASGFEQFGQTAEVSSTALVKIIPKLATDTEKFAKIAGMTKQSFEELLNSKPEEAFIKISEALVKGKGDIQSISKAFSDSELGKGRVASILGTAGENADAFRKAIGSAKEAYDDTSNIIDAFNAKNETFAAKLDKIKKRFADLSNSQGFQRLVTAISNGLLMIIKLITSIPFSVVITGISLVSAAWAYYRGVAISAYIAQQWNNRETLLGVVRLAAQRLGLISNTSAMLAQSAATKGAKIAQKGFNAAMLANPLGIVLGLIAAIVPWFVSLADSTNGATDALSALNKEMKTQADVQKAVSLSVSGAMNETKSKIKVLISLIENESSSLEIRKKAYEELIKISPSFKGTLDEEYRTTTRLTEAYTKYIDILEKAAKAKALQTLLSKSAEAMTDSSLKVFEAQKEREAKLNEIAEKEKEVDKLRPGVVRITKDIKNMFVDTFTLFKKNKVLKKAQEQYSSVFVKNKKIQEFINSQSEEMKKSIVESFSTIKDEGLKDEGLKDQGDKKGTTKYKGSKLSGSQKDKIMDFSAEKDYALAKAKERQMEGLISEEQYWEEYLAIYEKYAQKIQNFLRGNNAKERKINAEAYKQGVDQLSKAQDEILKIEEDKYNQQRRNLNTKNKENLDIIIKNETLTNTQRTAFLVSADTKYYQELERSYDAQIALLRSKNKSVIKLAEDRNAALETINARLRDYGKKLVTDSFSDLEVDNTRVDAMVKISSEEEKQAIYANEKLSAREKSYLIELQEITTSEALLQNRKYFLSQELALYAKKKESGELTQKETDLYNKINQELAEVNTKLEESIIRKKKLTSPEDENLFRSLEYMKDFLSKGFEDLGLGNVSAQFNTLFDTVLLSQEQFVKKYGENQERLTVAAIAGIQVVGQFAQKFTQESLNRRISMLDEELKASKSQSEGELAIIQSRLNFLNSFEEATEEQIAQRTALEDEYRVVKEQQLDKEKMIAIQKAKEEQRASAQQALINGGLAATVTLAQMGFLKGIPFALAALSFGVLQSALIMSRDPVPKYFKGTNFANEGLAITQEYGPEIITDKKGKIKTLGNRKGATKTWLDQGDRVYTSGETKKIIQALAENDSVGQNIFTKAASQQVILSPQILKSHINGDEIAEKIGTKFDKTMERYSNNTVYEIAGVQYLQKPGKFPEIVGKTKKGTINLINYVRN</sequence>
<feature type="coiled-coil region" evidence="1">
    <location>
        <begin position="1014"/>
        <end position="1042"/>
    </location>
</feature>
<evidence type="ECO:0000256" key="3">
    <source>
        <dbReference type="SAM" id="Phobius"/>
    </source>
</evidence>
<keyword evidence="3" id="KW-0812">Transmembrane</keyword>
<feature type="region of interest" description="Disordered" evidence="2">
    <location>
        <begin position="916"/>
        <end position="936"/>
    </location>
</feature>
<feature type="coiled-coil region" evidence="1">
    <location>
        <begin position="1308"/>
        <end position="1363"/>
    </location>
</feature>
<reference evidence="5 6" key="1">
    <citation type="submission" date="2019-11" db="EMBL/GenBank/DDBJ databases">
        <title>Characterization of Elizabethkingia argenteiflava sp. nov., isolated from inner surface of Soybean Pods.</title>
        <authorList>
            <person name="Mo S."/>
        </authorList>
    </citation>
    <scope>NUCLEOTIDE SEQUENCE [LARGE SCALE GENOMIC DNA]</scope>
    <source>
        <strain evidence="5 6">YB22</strain>
    </source>
</reference>
<dbReference type="RefSeq" id="WP_166519091.1">
    <property type="nucleotide sequence ID" value="NZ_JAAABJ010000439.1"/>
</dbReference>
<feature type="transmembrane region" description="Helical" evidence="3">
    <location>
        <begin position="582"/>
        <end position="611"/>
    </location>
</feature>
<feature type="domain" description="Phage tail tape measure protein" evidence="4">
    <location>
        <begin position="302"/>
        <end position="488"/>
    </location>
</feature>
<dbReference type="InterPro" id="IPR010090">
    <property type="entry name" value="Phage_tape_meas"/>
</dbReference>
<keyword evidence="3" id="KW-0472">Membrane</keyword>
<dbReference type="EMBL" id="JAAABJ010000439">
    <property type="protein sequence ID" value="NAW50784.1"/>
    <property type="molecule type" value="Genomic_DNA"/>
</dbReference>
<feature type="compositionally biased region" description="Basic and acidic residues" evidence="2">
    <location>
        <begin position="916"/>
        <end position="928"/>
    </location>
</feature>